<dbReference type="Proteomes" id="UP000289738">
    <property type="component" value="Chromosome A05"/>
</dbReference>
<dbReference type="InterPro" id="IPR036163">
    <property type="entry name" value="HMA_dom_sf"/>
</dbReference>
<evidence type="ECO:0000256" key="3">
    <source>
        <dbReference type="ARBA" id="ARBA00023288"/>
    </source>
</evidence>
<evidence type="ECO:0000256" key="2">
    <source>
        <dbReference type="ARBA" id="ARBA00022723"/>
    </source>
</evidence>
<dbReference type="PANTHER" id="PTHR45811:SF49">
    <property type="entry name" value="OS04G0667600 PROTEIN"/>
    <property type="match status" value="1"/>
</dbReference>
<keyword evidence="3" id="KW-0449">Lipoprotein</keyword>
<evidence type="ECO:0000256" key="1">
    <source>
        <dbReference type="ARBA" id="ARBA00022481"/>
    </source>
</evidence>
<proteinExistence type="inferred from homology"/>
<dbReference type="Gene3D" id="3.30.70.100">
    <property type="match status" value="1"/>
</dbReference>
<dbReference type="SUPFAM" id="SSF55008">
    <property type="entry name" value="HMA, heavy metal-associated domain"/>
    <property type="match status" value="1"/>
</dbReference>
<feature type="transmembrane region" description="Helical" evidence="6">
    <location>
        <begin position="108"/>
        <end position="129"/>
    </location>
</feature>
<accession>A0A445CYX3</accession>
<reference evidence="8 9" key="1">
    <citation type="submission" date="2019-01" db="EMBL/GenBank/DDBJ databases">
        <title>Sequencing of cultivated peanut Arachis hypogaea provides insights into genome evolution and oil improvement.</title>
        <authorList>
            <person name="Chen X."/>
        </authorList>
    </citation>
    <scope>NUCLEOTIDE SEQUENCE [LARGE SCALE GENOMIC DNA]</scope>
    <source>
        <strain evidence="9">cv. Fuhuasheng</strain>
        <tissue evidence="8">Leaves</tissue>
    </source>
</reference>
<name>A0A445CYX3_ARAHY</name>
<keyword evidence="6" id="KW-0472">Membrane</keyword>
<keyword evidence="4" id="KW-0636">Prenylation</keyword>
<dbReference type="Pfam" id="PF00403">
    <property type="entry name" value="HMA"/>
    <property type="match status" value="1"/>
</dbReference>
<keyword evidence="2" id="KW-0479">Metal-binding</keyword>
<evidence type="ECO:0000256" key="5">
    <source>
        <dbReference type="ARBA" id="ARBA00024045"/>
    </source>
</evidence>
<feature type="domain" description="HMA" evidence="7">
    <location>
        <begin position="1"/>
        <end position="67"/>
    </location>
</feature>
<evidence type="ECO:0000313" key="9">
    <source>
        <dbReference type="Proteomes" id="UP000289738"/>
    </source>
</evidence>
<comment type="similarity">
    <text evidence="5">Belongs to the HIPP family.</text>
</comment>
<dbReference type="InterPro" id="IPR051863">
    <property type="entry name" value="HIPP"/>
</dbReference>
<dbReference type="AlphaFoldDB" id="A0A445CYX3"/>
<evidence type="ECO:0000256" key="4">
    <source>
        <dbReference type="ARBA" id="ARBA00023289"/>
    </source>
</evidence>
<organism evidence="8 9">
    <name type="scientific">Arachis hypogaea</name>
    <name type="common">Peanut</name>
    <dbReference type="NCBI Taxonomy" id="3818"/>
    <lineage>
        <taxon>Eukaryota</taxon>
        <taxon>Viridiplantae</taxon>
        <taxon>Streptophyta</taxon>
        <taxon>Embryophyta</taxon>
        <taxon>Tracheophyta</taxon>
        <taxon>Spermatophyta</taxon>
        <taxon>Magnoliopsida</taxon>
        <taxon>eudicotyledons</taxon>
        <taxon>Gunneridae</taxon>
        <taxon>Pentapetalae</taxon>
        <taxon>rosids</taxon>
        <taxon>fabids</taxon>
        <taxon>Fabales</taxon>
        <taxon>Fabaceae</taxon>
        <taxon>Papilionoideae</taxon>
        <taxon>50 kb inversion clade</taxon>
        <taxon>dalbergioids sensu lato</taxon>
        <taxon>Dalbergieae</taxon>
        <taxon>Pterocarpus clade</taxon>
        <taxon>Arachis</taxon>
    </lineage>
</organism>
<dbReference type="EMBL" id="SDMP01000005">
    <property type="protein sequence ID" value="RYR56127.1"/>
    <property type="molecule type" value="Genomic_DNA"/>
</dbReference>
<sequence>MKKAVFKLDINGDKAKQKAMKAVSGIQGVASVSMDMAEKKLTLTGDIDPVHVAGKLRKCCHTQFLLDQPKRKKRRHHQKKLLSKFLKPILFIIIKPEHLIMLQVWRRILIHALCFLLYNAAVSFIKVFYQSIDLPSASYE</sequence>
<dbReference type="GO" id="GO:0046872">
    <property type="term" value="F:metal ion binding"/>
    <property type="evidence" value="ECO:0007669"/>
    <property type="project" value="UniProtKB-KW"/>
</dbReference>
<keyword evidence="9" id="KW-1185">Reference proteome</keyword>
<dbReference type="InterPro" id="IPR006121">
    <property type="entry name" value="HMA_dom"/>
</dbReference>
<dbReference type="PANTHER" id="PTHR45811">
    <property type="entry name" value="COPPER TRANSPORT PROTEIN FAMILY-RELATED"/>
    <property type="match status" value="1"/>
</dbReference>
<keyword evidence="1" id="KW-0488">Methylation</keyword>
<keyword evidence="6" id="KW-1133">Transmembrane helix</keyword>
<evidence type="ECO:0000313" key="8">
    <source>
        <dbReference type="EMBL" id="RYR56127.1"/>
    </source>
</evidence>
<evidence type="ECO:0000259" key="7">
    <source>
        <dbReference type="PROSITE" id="PS50846"/>
    </source>
</evidence>
<dbReference type="PROSITE" id="PS50846">
    <property type="entry name" value="HMA_2"/>
    <property type="match status" value="1"/>
</dbReference>
<protein>
    <recommendedName>
        <fullName evidence="7">HMA domain-containing protein</fullName>
    </recommendedName>
</protein>
<evidence type="ECO:0000256" key="6">
    <source>
        <dbReference type="SAM" id="Phobius"/>
    </source>
</evidence>
<keyword evidence="6" id="KW-0812">Transmembrane</keyword>
<comment type="caution">
    <text evidence="8">The sequence shown here is derived from an EMBL/GenBank/DDBJ whole genome shotgun (WGS) entry which is preliminary data.</text>
</comment>
<gene>
    <name evidence="8" type="ORF">Ahy_A05g021911</name>
</gene>